<gene>
    <name evidence="3" type="ORF">GCM10009839_32410</name>
</gene>
<protein>
    <recommendedName>
        <fullName evidence="2">UDP-N-acetylglucosamine 2-epimerase domain-containing protein</fullName>
    </recommendedName>
</protein>
<dbReference type="InterPro" id="IPR029767">
    <property type="entry name" value="WecB-like"/>
</dbReference>
<evidence type="ECO:0000313" key="4">
    <source>
        <dbReference type="Proteomes" id="UP001500751"/>
    </source>
</evidence>
<evidence type="ECO:0000256" key="1">
    <source>
        <dbReference type="RuleBase" id="RU003513"/>
    </source>
</evidence>
<organism evidence="3 4">
    <name type="scientific">Catenulispora yoronensis</name>
    <dbReference type="NCBI Taxonomy" id="450799"/>
    <lineage>
        <taxon>Bacteria</taxon>
        <taxon>Bacillati</taxon>
        <taxon>Actinomycetota</taxon>
        <taxon>Actinomycetes</taxon>
        <taxon>Catenulisporales</taxon>
        <taxon>Catenulisporaceae</taxon>
        <taxon>Catenulispora</taxon>
    </lineage>
</organism>
<comment type="similarity">
    <text evidence="1">Belongs to the UDP-N-acetylglucosamine 2-epimerase family.</text>
</comment>
<dbReference type="PANTHER" id="PTHR43174">
    <property type="entry name" value="UDP-N-ACETYLGLUCOSAMINE 2-EPIMERASE"/>
    <property type="match status" value="1"/>
</dbReference>
<dbReference type="PANTHER" id="PTHR43174:SF1">
    <property type="entry name" value="UDP-N-ACETYLGLUCOSAMINE 2-EPIMERASE"/>
    <property type="match status" value="1"/>
</dbReference>
<accession>A0ABP5FN18</accession>
<evidence type="ECO:0000259" key="2">
    <source>
        <dbReference type="Pfam" id="PF02350"/>
    </source>
</evidence>
<keyword evidence="1" id="KW-0413">Isomerase</keyword>
<dbReference type="Proteomes" id="UP001500751">
    <property type="component" value="Unassembled WGS sequence"/>
</dbReference>
<name>A0ABP5FN18_9ACTN</name>
<comment type="caution">
    <text evidence="3">The sequence shown here is derived from an EMBL/GenBank/DDBJ whole genome shotgun (WGS) entry which is preliminary data.</text>
</comment>
<reference evidence="4" key="1">
    <citation type="journal article" date="2019" name="Int. J. Syst. Evol. Microbiol.">
        <title>The Global Catalogue of Microorganisms (GCM) 10K type strain sequencing project: providing services to taxonomists for standard genome sequencing and annotation.</title>
        <authorList>
            <consortium name="The Broad Institute Genomics Platform"/>
            <consortium name="The Broad Institute Genome Sequencing Center for Infectious Disease"/>
            <person name="Wu L."/>
            <person name="Ma J."/>
        </authorList>
    </citation>
    <scope>NUCLEOTIDE SEQUENCE [LARGE SCALE GENOMIC DNA]</scope>
    <source>
        <strain evidence="4">JCM 16014</strain>
    </source>
</reference>
<dbReference type="Gene3D" id="3.40.50.2000">
    <property type="entry name" value="Glycogen Phosphorylase B"/>
    <property type="match status" value="1"/>
</dbReference>
<keyword evidence="4" id="KW-1185">Reference proteome</keyword>
<proteinExistence type="inferred from homology"/>
<dbReference type="Pfam" id="PF02350">
    <property type="entry name" value="Epimerase_2"/>
    <property type="match status" value="1"/>
</dbReference>
<dbReference type="SUPFAM" id="SSF53756">
    <property type="entry name" value="UDP-Glycosyltransferase/glycogen phosphorylase"/>
    <property type="match status" value="1"/>
</dbReference>
<evidence type="ECO:0000313" key="3">
    <source>
        <dbReference type="EMBL" id="GAA2030248.1"/>
    </source>
</evidence>
<dbReference type="EMBL" id="BAAAQN010000016">
    <property type="protein sequence ID" value="GAA2030248.1"/>
    <property type="molecule type" value="Genomic_DNA"/>
</dbReference>
<dbReference type="InterPro" id="IPR003331">
    <property type="entry name" value="UDP_GlcNAc_Epimerase_2_dom"/>
</dbReference>
<sequence>MIISDSGGVQEEASVLGRPVVVVRRSTERPEALGDFAELVSPGPEVLRAACRLLDDIDAVHQRLGALPSPFGDGGATRRCEEVLRALVPGL</sequence>
<feature type="domain" description="UDP-N-acetylglucosamine 2-epimerase" evidence="2">
    <location>
        <begin position="1"/>
        <end position="84"/>
    </location>
</feature>